<keyword evidence="1" id="KW-0732">Signal</keyword>
<organism evidence="3 4">
    <name type="scientific">Paractinoplanes hotanensis</name>
    <dbReference type="NCBI Taxonomy" id="2906497"/>
    <lineage>
        <taxon>Bacteria</taxon>
        <taxon>Bacillati</taxon>
        <taxon>Actinomycetota</taxon>
        <taxon>Actinomycetes</taxon>
        <taxon>Micromonosporales</taxon>
        <taxon>Micromonosporaceae</taxon>
        <taxon>Paractinoplanes</taxon>
    </lineage>
</organism>
<proteinExistence type="predicted"/>
<dbReference type="SUPFAM" id="SSF81296">
    <property type="entry name" value="E set domains"/>
    <property type="match status" value="1"/>
</dbReference>
<dbReference type="RefSeq" id="WP_251803538.1">
    <property type="nucleotide sequence ID" value="NZ_JAMQOL010000065.1"/>
</dbReference>
<evidence type="ECO:0000313" key="3">
    <source>
        <dbReference type="EMBL" id="MCM4083773.1"/>
    </source>
</evidence>
<evidence type="ECO:0000313" key="4">
    <source>
        <dbReference type="Proteomes" id="UP001523216"/>
    </source>
</evidence>
<protein>
    <submittedName>
        <fullName evidence="3">IPT/TIG domain-containing protein</fullName>
    </submittedName>
</protein>
<dbReference type="Pfam" id="PF01833">
    <property type="entry name" value="TIG"/>
    <property type="match status" value="1"/>
</dbReference>
<dbReference type="PROSITE" id="PS51318">
    <property type="entry name" value="TAT"/>
    <property type="match status" value="1"/>
</dbReference>
<dbReference type="InterPro" id="IPR006311">
    <property type="entry name" value="TAT_signal"/>
</dbReference>
<comment type="caution">
    <text evidence="3">The sequence shown here is derived from an EMBL/GenBank/DDBJ whole genome shotgun (WGS) entry which is preliminary data.</text>
</comment>
<gene>
    <name evidence="3" type="ORF">LXN57_40110</name>
</gene>
<accession>A0ABT0YCJ1</accession>
<feature type="domain" description="IPT/TIG" evidence="2">
    <location>
        <begin position="172"/>
        <end position="250"/>
    </location>
</feature>
<feature type="signal peptide" evidence="1">
    <location>
        <begin position="1"/>
        <end position="36"/>
    </location>
</feature>
<dbReference type="InterPro" id="IPR013783">
    <property type="entry name" value="Ig-like_fold"/>
</dbReference>
<dbReference type="InterPro" id="IPR014756">
    <property type="entry name" value="Ig_E-set"/>
</dbReference>
<dbReference type="CDD" id="cd00603">
    <property type="entry name" value="IPT_PCSR"/>
    <property type="match status" value="1"/>
</dbReference>
<dbReference type="InterPro" id="IPR002909">
    <property type="entry name" value="IPT_dom"/>
</dbReference>
<reference evidence="3 4" key="1">
    <citation type="submission" date="2022-06" db="EMBL/GenBank/DDBJ databases">
        <title>Actinoplanes abujensis sp. nov., isolated from Nigerian arid soil.</title>
        <authorList>
            <person name="Ding P."/>
        </authorList>
    </citation>
    <scope>NUCLEOTIDE SEQUENCE [LARGE SCALE GENOMIC DNA]</scope>
    <source>
        <strain evidence="4">TRM88002</strain>
    </source>
</reference>
<sequence>MSKTHPSTGRRLLRAGIATGAVTAAVIAAGATPAFAAPVPMILSSTAGPSGGGNAVTGTVNVAANATGPFADGTTPVVQFQFSGSGTAASCRTLYQTPAVVAATAGVNNAGYVDAPAVQRISTAKIAFSVPTGLTLQAAQTSAKFNVCAYDSTSTTTSTLLATASYTIATRPTITGVTPASSPALGGQSITINGTGFATTATGNTVTVGGTALTGVKVNANGTSITGTTGARGAGTDLAVVVTTPGGSVSSLDPDNNGLVDDADPLTLPDNPIPFSYSNGATITPNTTPADTSVALSINGVGFRGLTFITTTGSTPSDANSHVLLTDGAYVPGANHGVEECLNVLVITDTELVCTLNLKDDIGVTAGTGAASAADAGEGTYTVSVVANGLPAATADEAKASIVNSGATFTVAPY</sequence>
<keyword evidence="4" id="KW-1185">Reference proteome</keyword>
<name>A0ABT0YCJ1_9ACTN</name>
<evidence type="ECO:0000256" key="1">
    <source>
        <dbReference type="SAM" id="SignalP"/>
    </source>
</evidence>
<feature type="chain" id="PRO_5046624326" evidence="1">
    <location>
        <begin position="37"/>
        <end position="414"/>
    </location>
</feature>
<evidence type="ECO:0000259" key="2">
    <source>
        <dbReference type="Pfam" id="PF01833"/>
    </source>
</evidence>
<dbReference type="EMBL" id="JAMQOL010000065">
    <property type="protein sequence ID" value="MCM4083773.1"/>
    <property type="molecule type" value="Genomic_DNA"/>
</dbReference>
<dbReference type="Gene3D" id="2.60.40.10">
    <property type="entry name" value="Immunoglobulins"/>
    <property type="match status" value="1"/>
</dbReference>
<dbReference type="Proteomes" id="UP001523216">
    <property type="component" value="Unassembled WGS sequence"/>
</dbReference>